<dbReference type="SUPFAM" id="SSF48452">
    <property type="entry name" value="TPR-like"/>
    <property type="match status" value="1"/>
</dbReference>
<dbReference type="Gene3D" id="1.25.40.10">
    <property type="entry name" value="Tetratricopeptide repeat domain"/>
    <property type="match status" value="1"/>
</dbReference>
<keyword evidence="4" id="KW-1185">Reference proteome</keyword>
<evidence type="ECO:0000256" key="2">
    <source>
        <dbReference type="SAM" id="SignalP"/>
    </source>
</evidence>
<comment type="caution">
    <text evidence="3">The sequence shown here is derived from an EMBL/GenBank/DDBJ whole genome shotgun (WGS) entry which is preliminary data.</text>
</comment>
<gene>
    <name evidence="3" type="ORF">EBI00_04090</name>
</gene>
<feature type="chain" id="PRO_5018284289" evidence="2">
    <location>
        <begin position="21"/>
        <end position="212"/>
    </location>
</feature>
<dbReference type="OrthoDB" id="9812424at2"/>
<name>A0A3M8Q7Q0_9GAMM</name>
<evidence type="ECO:0000256" key="1">
    <source>
        <dbReference type="SAM" id="MobiDB-lite"/>
    </source>
</evidence>
<feature type="signal peptide" evidence="2">
    <location>
        <begin position="1"/>
        <end position="20"/>
    </location>
</feature>
<proteinExistence type="predicted"/>
<organism evidence="3 4">
    <name type="scientific">Marinomonas hwangdonensis</name>
    <dbReference type="NCBI Taxonomy" id="1053647"/>
    <lineage>
        <taxon>Bacteria</taxon>
        <taxon>Pseudomonadati</taxon>
        <taxon>Pseudomonadota</taxon>
        <taxon>Gammaproteobacteria</taxon>
        <taxon>Oceanospirillales</taxon>
        <taxon>Oceanospirillaceae</taxon>
        <taxon>Marinomonas</taxon>
    </lineage>
</organism>
<accession>A0A3M8Q7Q0</accession>
<protein>
    <submittedName>
        <fullName evidence="3">Uncharacterized protein</fullName>
    </submittedName>
</protein>
<feature type="region of interest" description="Disordered" evidence="1">
    <location>
        <begin position="176"/>
        <end position="198"/>
    </location>
</feature>
<dbReference type="Pfam" id="PF14559">
    <property type="entry name" value="TPR_19"/>
    <property type="match status" value="1"/>
</dbReference>
<dbReference type="InterPro" id="IPR011990">
    <property type="entry name" value="TPR-like_helical_dom_sf"/>
</dbReference>
<dbReference type="RefSeq" id="WP_123094648.1">
    <property type="nucleotide sequence ID" value="NZ_RIZG01000002.1"/>
</dbReference>
<dbReference type="Proteomes" id="UP000280507">
    <property type="component" value="Unassembled WGS sequence"/>
</dbReference>
<sequence>MKLFITASLLTLGLVSSTWAAGTSSLLEIQQRWAQINYQIEGDDAKEAAFNDLAIKAQELVNAEPNNPDDLIWLGIIQSSTAGAKGGLGALSLAKAAKKSFEDAITINPSALSGSAMTSLGVLYHKVPGWPIGFGSDKKAKELLVQSYKLNPTSIDTNYFLAEFLYDDGNYEGAKQHLEKAQQAAPRPTRPIADSGRHKEVDALMEKVNQKL</sequence>
<dbReference type="EMBL" id="RIZG01000002">
    <property type="protein sequence ID" value="RNF52099.1"/>
    <property type="molecule type" value="Genomic_DNA"/>
</dbReference>
<reference evidence="3 4" key="1">
    <citation type="journal article" date="2012" name="Int. J. Syst. Evol. Microbiol.">
        <title>Marinomonas hwangdonensis sp. nov., isolated from seawater.</title>
        <authorList>
            <person name="Jung Y.T."/>
            <person name="Oh T.K."/>
            <person name="Yoon J.H."/>
        </authorList>
    </citation>
    <scope>NUCLEOTIDE SEQUENCE [LARGE SCALE GENOMIC DNA]</scope>
    <source>
        <strain evidence="3 4">HDW-15</strain>
    </source>
</reference>
<keyword evidence="2" id="KW-0732">Signal</keyword>
<evidence type="ECO:0000313" key="4">
    <source>
        <dbReference type="Proteomes" id="UP000280507"/>
    </source>
</evidence>
<dbReference type="AlphaFoldDB" id="A0A3M8Q7Q0"/>
<evidence type="ECO:0000313" key="3">
    <source>
        <dbReference type="EMBL" id="RNF52099.1"/>
    </source>
</evidence>